<proteinExistence type="predicted"/>
<protein>
    <submittedName>
        <fullName evidence="2">Uncharacterized protein</fullName>
    </submittedName>
</protein>
<feature type="region of interest" description="Disordered" evidence="1">
    <location>
        <begin position="82"/>
        <end position="102"/>
    </location>
</feature>
<dbReference type="EMBL" id="JARBJD010000218">
    <property type="protein sequence ID" value="KAK2946786.1"/>
    <property type="molecule type" value="Genomic_DNA"/>
</dbReference>
<reference evidence="2 3" key="1">
    <citation type="journal article" date="2022" name="bioRxiv">
        <title>Genomics of Preaxostyla Flagellates Illuminates Evolutionary Transitions and the Path Towards Mitochondrial Loss.</title>
        <authorList>
            <person name="Novak L.V.F."/>
            <person name="Treitli S.C."/>
            <person name="Pyrih J."/>
            <person name="Halakuc P."/>
            <person name="Pipaliya S.V."/>
            <person name="Vacek V."/>
            <person name="Brzon O."/>
            <person name="Soukal P."/>
            <person name="Eme L."/>
            <person name="Dacks J.B."/>
            <person name="Karnkowska A."/>
            <person name="Elias M."/>
            <person name="Hampl V."/>
        </authorList>
    </citation>
    <scope>NUCLEOTIDE SEQUENCE [LARGE SCALE GENOMIC DNA]</scope>
    <source>
        <strain evidence="2">NAU3</strain>
        <tissue evidence="2">Gut</tissue>
    </source>
</reference>
<name>A0ABQ9X4T6_9EUKA</name>
<comment type="caution">
    <text evidence="2">The sequence shown here is derived from an EMBL/GenBank/DDBJ whole genome shotgun (WGS) entry which is preliminary data.</text>
</comment>
<keyword evidence="3" id="KW-1185">Reference proteome</keyword>
<gene>
    <name evidence="2" type="ORF">BLNAU_18244</name>
</gene>
<sequence length="1249" mass="135456">MLLVGLCLPIFLRSYHHNEVILISRSLDLTTVVSPSRWSSFSPSQPLLDFVGCDSSLASDHPFFESSLLFHLLPPSDQIVAGESDTSEESEHPRRVPLAPNIHPHRNETSYSSLKGKQEVTIYRTGSMSVSKDCDLNLASLSFALEAGERECSVLFVSEGSMTIDSCSFGSNSTINLDSPLLRITGSLTVKSIYFIKIKTGNEKGLFWIELTDRDEASFPSSTFSDCSSSTAALLSLTLPTTQPTNWDFDLSGLSFTSTSSNETPEGPLIFVSGSSFATLIVPSRFPEVEAETDMNKFWGVDSSTSVESSLLVYLVEIGNVIDVDGQKGKDIVHCGHFGVACETIGKAIERGKVEESSKLIRIQGETTMNERISPNSITLSILGDSISQPICVSQDGQFEIADGKLVLDSLSFSTTVASFTRSLITLHHFLFVLFIFLNHVCLDSDSHCVLDVTLAEGRTFTLSHSDNPFTSCSSPKATANLIFIEHPSLSASVFTSSLCFEWDQTAESSAEFVGKEGDHSVPVPLFLYFSSLGEEVFISKDSCDASICGFSEYPCASLSSLHTNIEDVAGKIITFRTSIDNSIELTLSQDITLSGNQNQRTIKETAATETSKGLFAILAKVSIKQLSIQVPSTIKHVSLLHCQTGSLEVSNCTLREADSSAIPSILIVVVRGTSLVVSESFFESICSSNENAVYLIEISEAVEVDSNGETFTKCGHFLLFCSSMELGVNRLTGADLEKIRVMESISMDIIVSLEGGITICGSTNESTLLFTPNGRFVNKLHIDIASSLSINSLVISFPTTAHSNPLFVSSCGTLSFISCSITSSIPITQTTDLEMTDCALIDSKGSVDLSSSTFERIEGNLKKRCVLWGDLEESVEVSVRGCSFEECSGDGEARWIELKGRNTLSLVGSKWEGSFNKTSVWSGVMVESTGRSESLMNGDPLFVCGFKQHLRLEQVGKVQIVNNVFVNPDELELSALTLDVSSSTLESDEGIVLCENGELIVQNVVVSSSRSINASLLIVSGGRRNVSGLTLSSHSFSSTAIRIQTAKSITLIGIKQKNTSYSTLLSPIDGQDVQIDSYHFTGKETPSTDDLSPSICSWDSGTHVLANSSASIFLSRFAQLKRAAISLTNSSLSVHSSTFSENTVPNSFSSAERTFTASLVPWQDLKTDSKFTSFALTLVGETQIPCGVFLEVIHHTPLRNEDRTGTRIVNDQIESCFETAYSSVPPLSENVEMNENNDWKEGLEAMCF</sequence>
<evidence type="ECO:0000313" key="2">
    <source>
        <dbReference type="EMBL" id="KAK2946786.1"/>
    </source>
</evidence>
<dbReference type="Proteomes" id="UP001281761">
    <property type="component" value="Unassembled WGS sequence"/>
</dbReference>
<organism evidence="2 3">
    <name type="scientific">Blattamonas nauphoetae</name>
    <dbReference type="NCBI Taxonomy" id="2049346"/>
    <lineage>
        <taxon>Eukaryota</taxon>
        <taxon>Metamonada</taxon>
        <taxon>Preaxostyla</taxon>
        <taxon>Oxymonadida</taxon>
        <taxon>Blattamonas</taxon>
    </lineage>
</organism>
<accession>A0ABQ9X4T6</accession>
<evidence type="ECO:0000313" key="3">
    <source>
        <dbReference type="Proteomes" id="UP001281761"/>
    </source>
</evidence>
<evidence type="ECO:0000256" key="1">
    <source>
        <dbReference type="SAM" id="MobiDB-lite"/>
    </source>
</evidence>